<reference evidence="2 3" key="1">
    <citation type="submission" date="2021-03" db="EMBL/GenBank/DDBJ databases">
        <title>Complete genome sequence of Streptomyces cyanogenus S136, producer of anticancer angucycline landomycin A.</title>
        <authorList>
            <person name="Hrab P."/>
            <person name="Ruckert C."/>
            <person name="Busche T."/>
            <person name="Ostash I."/>
            <person name="Kalinowski J."/>
            <person name="Fedorenko V."/>
            <person name="Yushchuk O."/>
            <person name="Ostash B."/>
        </authorList>
    </citation>
    <scope>NUCLEOTIDE SEQUENCE [LARGE SCALE GENOMIC DNA]</scope>
    <source>
        <strain evidence="2 3">S136</strain>
    </source>
</reference>
<evidence type="ECO:0000313" key="2">
    <source>
        <dbReference type="EMBL" id="QTE02986.1"/>
    </source>
</evidence>
<dbReference type="EMBL" id="CP071839">
    <property type="protein sequence ID" value="QTE02986.1"/>
    <property type="molecule type" value="Genomic_DNA"/>
</dbReference>
<feature type="signal peptide" evidence="1">
    <location>
        <begin position="1"/>
        <end position="29"/>
    </location>
</feature>
<keyword evidence="3" id="KW-1185">Reference proteome</keyword>
<evidence type="ECO:0008006" key="4">
    <source>
        <dbReference type="Google" id="ProtNLM"/>
    </source>
</evidence>
<evidence type="ECO:0000313" key="3">
    <source>
        <dbReference type="Proteomes" id="UP000663908"/>
    </source>
</evidence>
<name>A0ABX7U1U0_STRCY</name>
<evidence type="ECO:0000256" key="1">
    <source>
        <dbReference type="SAM" id="SignalP"/>
    </source>
</evidence>
<organism evidence="2 3">
    <name type="scientific">Streptomyces cyanogenus</name>
    <dbReference type="NCBI Taxonomy" id="80860"/>
    <lineage>
        <taxon>Bacteria</taxon>
        <taxon>Bacillati</taxon>
        <taxon>Actinomycetota</taxon>
        <taxon>Actinomycetes</taxon>
        <taxon>Kitasatosporales</taxon>
        <taxon>Streptomycetaceae</taxon>
        <taxon>Streptomyces</taxon>
    </lineage>
</organism>
<dbReference type="RefSeq" id="WP_208036202.1">
    <property type="nucleotide sequence ID" value="NZ_CP071839.1"/>
</dbReference>
<protein>
    <recommendedName>
        <fullName evidence="4">Secreted protein</fullName>
    </recommendedName>
</protein>
<dbReference type="Proteomes" id="UP000663908">
    <property type="component" value="Chromosome"/>
</dbReference>
<keyword evidence="1" id="KW-0732">Signal</keyword>
<sequence>MKKAAMKSAGILGGLVTAGMLALAPPSSAVSAASDDTYFTAQATKQYTCAKTTCRVKRNLFKDQPLWINCYYVGQRVSGNAIWYYTTTFEGEHWVDGYTPGQHIKTGGDPRPGIARC</sequence>
<proteinExistence type="predicted"/>
<gene>
    <name evidence="2" type="ORF">S1361_36970</name>
</gene>
<feature type="chain" id="PRO_5047270579" description="Secreted protein" evidence="1">
    <location>
        <begin position="30"/>
        <end position="117"/>
    </location>
</feature>
<accession>A0ABX7U1U0</accession>